<sequence>MVMSASLGLGRLVGADLRHHRGSFVGVAVAVFVASALVTGLGVLVESGMRGGLAPERYAAVDVVVGAPQQVDVPEDLPVPLRERVPLPADAVRDIAALPGVDRVVVDVTIPLVRQDAGADAADAGSAVIEAHPWPATALTGFELREGQEPAAADEVVVTAGSGHAVGDTVVLAHGGVPSEYRVVGEVVAPQAPERASHVFLSENRIDELDPHEGAAQALGVFVSGADPEQTATAIREAFPGLSARTGDSRGDVEFLDSGAARSTLVSIGSAFVGTCILVAMFIVAGTLSLSVQSRRRDYALLRAVGASPSQVHALVAREVLWVSVVAVLLGLAPGYLLSSVLQSAFVAAGVIPGDFALAVGPLPAVGAVLLVLASAWGAARIAASRVAKLDPVEALRESTTGAPAIGLPRIITGIVLAAAGISVSTVPLVVRGQIAAGAAGGAVMLLIIALAVLGPWLVSLSVRLIGTVLRRMSSAGFLASANAAANSRRLASAILPIALGIGLGLVQIGAPSIIAAEAATQASAGVIADLRVTAPTGLSPEAVDAIRETPGVGEASGVALSTAVLDSHDLEGKLERTEHVLQGLDPRSVAHALDLRVREGSLAELDGTTTVAVSTDAAQVLGVGIGGTVVGHLGDGSPFEATVVAVYERGLGFGDLAMAADAVRAHTTTGLDSFALVTVEEGASDEVRAVLGARGLLVSDRSVQEAAGAATQSQNGWTGLIALLVILGYIAIAVVNTLVMATGERSRELALLQLIGSSRGQVRSMMRIEAVLVAVIAMVFGVVVALPPLIGMSMGISGQPLPVLPGLGSLAIIAGMGALALVAMWIGTTATMRTRPIDEIGSRQ</sequence>
<dbReference type="Proteomes" id="UP000436027">
    <property type="component" value="Unassembled WGS sequence"/>
</dbReference>
<feature type="transmembrane region" description="Helical" evidence="6">
    <location>
        <begin position="365"/>
        <end position="384"/>
    </location>
</feature>
<feature type="domain" description="ABC3 transporter permease C-terminal" evidence="7">
    <location>
        <begin position="722"/>
        <end position="834"/>
    </location>
</feature>
<feature type="transmembrane region" description="Helical" evidence="6">
    <location>
        <begin position="24"/>
        <end position="45"/>
    </location>
</feature>
<dbReference type="InterPro" id="IPR003838">
    <property type="entry name" value="ABC3_permease_C"/>
</dbReference>
<evidence type="ECO:0000259" key="7">
    <source>
        <dbReference type="Pfam" id="PF02687"/>
    </source>
</evidence>
<dbReference type="PANTHER" id="PTHR30287">
    <property type="entry name" value="MEMBRANE COMPONENT OF PREDICTED ABC SUPERFAMILY METABOLITE UPTAKE TRANSPORTER"/>
    <property type="match status" value="1"/>
</dbReference>
<feature type="transmembrane region" description="Helical" evidence="6">
    <location>
        <begin position="491"/>
        <end position="511"/>
    </location>
</feature>
<protein>
    <submittedName>
        <fullName evidence="8">ABC transporter permease</fullName>
    </submittedName>
</protein>
<keyword evidence="3 6" id="KW-0812">Transmembrane</keyword>
<feature type="transmembrane region" description="Helical" evidence="6">
    <location>
        <begin position="443"/>
        <end position="470"/>
    </location>
</feature>
<evidence type="ECO:0000313" key="9">
    <source>
        <dbReference type="Proteomes" id="UP000436027"/>
    </source>
</evidence>
<accession>A0AAD3X1U5</accession>
<organism evidence="8 9">
    <name type="scientific">Microbacterium maritypicum</name>
    <name type="common">Microbacterium liquefaciens</name>
    <dbReference type="NCBI Taxonomy" id="33918"/>
    <lineage>
        <taxon>Bacteria</taxon>
        <taxon>Bacillati</taxon>
        <taxon>Actinomycetota</taxon>
        <taxon>Actinomycetes</taxon>
        <taxon>Micrococcales</taxon>
        <taxon>Microbacteriaceae</taxon>
        <taxon>Microbacterium</taxon>
    </lineage>
</organism>
<feature type="domain" description="ABC3 transporter permease C-terminal" evidence="7">
    <location>
        <begin position="271"/>
        <end position="392"/>
    </location>
</feature>
<dbReference type="PANTHER" id="PTHR30287:SF1">
    <property type="entry name" value="INNER MEMBRANE PROTEIN"/>
    <property type="match status" value="1"/>
</dbReference>
<dbReference type="EMBL" id="WAAQ01000003">
    <property type="protein sequence ID" value="KAB1881402.1"/>
    <property type="molecule type" value="Genomic_DNA"/>
</dbReference>
<evidence type="ECO:0000313" key="8">
    <source>
        <dbReference type="EMBL" id="KAB1881402.1"/>
    </source>
</evidence>
<gene>
    <name evidence="8" type="ORF">F6W70_16095</name>
</gene>
<feature type="transmembrane region" description="Helical" evidence="6">
    <location>
        <begin position="312"/>
        <end position="333"/>
    </location>
</feature>
<comment type="caution">
    <text evidence="8">The sequence shown here is derived from an EMBL/GenBank/DDBJ whole genome shotgun (WGS) entry which is preliminary data.</text>
</comment>
<dbReference type="GO" id="GO:0005886">
    <property type="term" value="C:plasma membrane"/>
    <property type="evidence" value="ECO:0007669"/>
    <property type="project" value="UniProtKB-SubCell"/>
</dbReference>
<keyword evidence="2" id="KW-1003">Cell membrane</keyword>
<feature type="transmembrane region" description="Helical" evidence="6">
    <location>
        <begin position="271"/>
        <end position="292"/>
    </location>
</feature>
<evidence type="ECO:0000256" key="1">
    <source>
        <dbReference type="ARBA" id="ARBA00004651"/>
    </source>
</evidence>
<dbReference type="AlphaFoldDB" id="A0AAD3X1U5"/>
<comment type="subcellular location">
    <subcellularLocation>
        <location evidence="1">Cell membrane</location>
        <topology evidence="1">Multi-pass membrane protein</topology>
    </subcellularLocation>
</comment>
<dbReference type="Pfam" id="PF02687">
    <property type="entry name" value="FtsX"/>
    <property type="match status" value="2"/>
</dbReference>
<name>A0AAD3X1U5_MICMQ</name>
<evidence type="ECO:0000256" key="2">
    <source>
        <dbReference type="ARBA" id="ARBA00022475"/>
    </source>
</evidence>
<keyword evidence="4 6" id="KW-1133">Transmembrane helix</keyword>
<proteinExistence type="predicted"/>
<dbReference type="InterPro" id="IPR038766">
    <property type="entry name" value="Membrane_comp_ABC_pdt"/>
</dbReference>
<feature type="transmembrane region" description="Helical" evidence="6">
    <location>
        <begin position="718"/>
        <end position="740"/>
    </location>
</feature>
<evidence type="ECO:0000256" key="4">
    <source>
        <dbReference type="ARBA" id="ARBA00022989"/>
    </source>
</evidence>
<feature type="transmembrane region" description="Helical" evidence="6">
    <location>
        <begin position="803"/>
        <end position="827"/>
    </location>
</feature>
<evidence type="ECO:0000256" key="6">
    <source>
        <dbReference type="SAM" id="Phobius"/>
    </source>
</evidence>
<evidence type="ECO:0000256" key="3">
    <source>
        <dbReference type="ARBA" id="ARBA00022692"/>
    </source>
</evidence>
<keyword evidence="5 6" id="KW-0472">Membrane</keyword>
<feature type="transmembrane region" description="Helical" evidence="6">
    <location>
        <begin position="769"/>
        <end position="791"/>
    </location>
</feature>
<evidence type="ECO:0000256" key="5">
    <source>
        <dbReference type="ARBA" id="ARBA00023136"/>
    </source>
</evidence>
<reference evidence="8 9" key="1">
    <citation type="submission" date="2019-09" db="EMBL/GenBank/DDBJ databases">
        <title>Whole genome sequencing of Microbacterium maritypicum.</title>
        <authorList>
            <person name="Lenchi N."/>
        </authorList>
    </citation>
    <scope>NUCLEOTIDE SEQUENCE [LARGE SCALE GENOMIC DNA]</scope>
    <source>
        <strain evidence="8 9">DSM 12512</strain>
    </source>
</reference>
<feature type="transmembrane region" description="Helical" evidence="6">
    <location>
        <begin position="405"/>
        <end position="431"/>
    </location>
</feature>